<dbReference type="PANTHER" id="PTHR30349:SF41">
    <property type="entry name" value="INTEGRASE_RECOMBINASE PROTEIN MJ0367-RELATED"/>
    <property type="match status" value="1"/>
</dbReference>
<keyword evidence="6 9" id="KW-0238">DNA-binding</keyword>
<keyword evidence="7 9" id="KW-0233">DNA recombination</keyword>
<dbReference type="InterPro" id="IPR050090">
    <property type="entry name" value="Tyrosine_recombinase_XerCD"/>
</dbReference>
<dbReference type="Gene3D" id="1.10.443.10">
    <property type="entry name" value="Intergrase catalytic core"/>
    <property type="match status" value="1"/>
</dbReference>
<dbReference type="Pfam" id="PF02899">
    <property type="entry name" value="Phage_int_SAM_1"/>
    <property type="match status" value="1"/>
</dbReference>
<dbReference type="PROSITE" id="PS51900">
    <property type="entry name" value="CB"/>
    <property type="match status" value="1"/>
</dbReference>
<feature type="active site" evidence="9">
    <location>
        <position position="274"/>
    </location>
</feature>
<dbReference type="EMBL" id="FO681348">
    <property type="protein sequence ID" value="CCV66355.1"/>
    <property type="molecule type" value="Genomic_DNA"/>
</dbReference>
<dbReference type="GO" id="GO:0005737">
    <property type="term" value="C:cytoplasm"/>
    <property type="evidence" value="ECO:0007669"/>
    <property type="project" value="UniProtKB-SubCell"/>
</dbReference>
<dbReference type="GO" id="GO:0003677">
    <property type="term" value="F:DNA binding"/>
    <property type="evidence" value="ECO:0007669"/>
    <property type="project" value="UniProtKB-UniRule"/>
</dbReference>
<feature type="active site" evidence="9">
    <location>
        <position position="248"/>
    </location>
</feature>
<dbReference type="InterPro" id="IPR011010">
    <property type="entry name" value="DNA_brk_join_enz"/>
</dbReference>
<evidence type="ECO:0000256" key="9">
    <source>
        <dbReference type="HAMAP-Rule" id="MF_01808"/>
    </source>
</evidence>
<dbReference type="NCBIfam" id="NF040815">
    <property type="entry name" value="recomb_XerA_Arch"/>
    <property type="match status" value="1"/>
</dbReference>
<evidence type="ECO:0000256" key="4">
    <source>
        <dbReference type="ARBA" id="ARBA00022829"/>
    </source>
</evidence>
<dbReference type="Gene3D" id="1.10.150.130">
    <property type="match status" value="1"/>
</dbReference>
<proteinExistence type="inferred from homology"/>
<dbReference type="KEGG" id="abra:BN85313340"/>
<keyword evidence="3 9" id="KW-0132">Cell division</keyword>
<keyword evidence="4 9" id="KW-0159">Chromosome partition</keyword>
<protein>
    <recommendedName>
        <fullName evidence="9">Tyrosine recombinase XerC</fullName>
    </recommendedName>
</protein>
<dbReference type="GO" id="GO:0051301">
    <property type="term" value="P:cell division"/>
    <property type="evidence" value="ECO:0007669"/>
    <property type="project" value="UniProtKB-KW"/>
</dbReference>
<keyword evidence="13" id="KW-1185">Reference proteome</keyword>
<accession>U4KPP5</accession>
<organism evidence="12 13">
    <name type="scientific">Acholeplasma brassicae</name>
    <dbReference type="NCBI Taxonomy" id="61635"/>
    <lineage>
        <taxon>Bacteria</taxon>
        <taxon>Bacillati</taxon>
        <taxon>Mycoplasmatota</taxon>
        <taxon>Mollicutes</taxon>
        <taxon>Acholeplasmatales</taxon>
        <taxon>Acholeplasmataceae</taxon>
        <taxon>Acholeplasma</taxon>
    </lineage>
</organism>
<dbReference type="Proteomes" id="UP000032737">
    <property type="component" value="Chromosome"/>
</dbReference>
<dbReference type="InterPro" id="IPR023009">
    <property type="entry name" value="Tyrosine_recombinase_XerC/XerD"/>
</dbReference>
<dbReference type="GO" id="GO:0009037">
    <property type="term" value="F:tyrosine-based site-specific recombinase activity"/>
    <property type="evidence" value="ECO:0007669"/>
    <property type="project" value="UniProtKB-UniRule"/>
</dbReference>
<comment type="subunit">
    <text evidence="9">Forms a cyclic heterotetrameric complex composed of two molecules of XerC and two molecules of XerD.</text>
</comment>
<dbReference type="Pfam" id="PF00589">
    <property type="entry name" value="Phage_integrase"/>
    <property type="match status" value="1"/>
</dbReference>
<dbReference type="InterPro" id="IPR013762">
    <property type="entry name" value="Integrase-like_cat_sf"/>
</dbReference>
<feature type="active site" evidence="9">
    <location>
        <position position="174"/>
    </location>
</feature>
<dbReference type="CDD" id="cd00798">
    <property type="entry name" value="INT_XerDC_C"/>
    <property type="match status" value="1"/>
</dbReference>
<evidence type="ECO:0000256" key="6">
    <source>
        <dbReference type="ARBA" id="ARBA00023125"/>
    </source>
</evidence>
<comment type="subcellular location">
    <subcellularLocation>
        <location evidence="1 9">Cytoplasm</location>
    </subcellularLocation>
</comment>
<feature type="domain" description="Tyr recombinase" evidence="10">
    <location>
        <begin position="110"/>
        <end position="296"/>
    </location>
</feature>
<dbReference type="GO" id="GO:0006313">
    <property type="term" value="P:DNA transposition"/>
    <property type="evidence" value="ECO:0007669"/>
    <property type="project" value="UniProtKB-UniRule"/>
</dbReference>
<dbReference type="RefSeq" id="WP_030005215.1">
    <property type="nucleotide sequence ID" value="NC_022549.1"/>
</dbReference>
<evidence type="ECO:0000259" key="10">
    <source>
        <dbReference type="PROSITE" id="PS51898"/>
    </source>
</evidence>
<keyword evidence="2 9" id="KW-0963">Cytoplasm</keyword>
<comment type="function">
    <text evidence="9">Site-specific tyrosine recombinase, which acts by catalyzing the cutting and rejoining of the recombining DNA molecules. The XerC-XerD complex is essential to convert dimers of the bacterial chromosome into monomers to permit their segregation at cell division. It also contributes to the segregational stability of plasmids.</text>
</comment>
<dbReference type="HAMAP" id="MF_01808">
    <property type="entry name" value="Recomb_XerC_XerD"/>
    <property type="match status" value="1"/>
</dbReference>
<feature type="active site" evidence="9">
    <location>
        <position position="251"/>
    </location>
</feature>
<dbReference type="InterPro" id="IPR004107">
    <property type="entry name" value="Integrase_SAM-like_N"/>
</dbReference>
<dbReference type="AlphaFoldDB" id="U4KPP5"/>
<dbReference type="PANTHER" id="PTHR30349">
    <property type="entry name" value="PHAGE INTEGRASE-RELATED"/>
    <property type="match status" value="1"/>
</dbReference>
<comment type="similarity">
    <text evidence="9">Belongs to the 'phage' integrase family. XerC subfamily.</text>
</comment>
<evidence type="ECO:0000256" key="7">
    <source>
        <dbReference type="ARBA" id="ARBA00023172"/>
    </source>
</evidence>
<dbReference type="InterPro" id="IPR002104">
    <property type="entry name" value="Integrase_catalytic"/>
</dbReference>
<evidence type="ECO:0000256" key="5">
    <source>
        <dbReference type="ARBA" id="ARBA00022908"/>
    </source>
</evidence>
<reference evidence="12 13" key="1">
    <citation type="journal article" date="2013" name="J. Mol. Microbiol. Biotechnol.">
        <title>Analysis of the Complete Genomes of Acholeplasma brassicae , A. palmae and A. laidlawii and Their Comparison to the Obligate Parasites from ' Candidatus Phytoplasma'.</title>
        <authorList>
            <person name="Kube M."/>
            <person name="Siewert C."/>
            <person name="Migdoll A.M."/>
            <person name="Duduk B."/>
            <person name="Holz S."/>
            <person name="Rabus R."/>
            <person name="Seemuller E."/>
            <person name="Mitrovic J."/>
            <person name="Muller I."/>
            <person name="Buttner C."/>
            <person name="Reinhardt R."/>
        </authorList>
    </citation>
    <scope>NUCLEOTIDE SEQUENCE [LARGE SCALE GENOMIC DNA]</scope>
    <source>
        <strain evidence="13">0502</strain>
    </source>
</reference>
<dbReference type="PROSITE" id="PS51898">
    <property type="entry name" value="TYR_RECOMBINASE"/>
    <property type="match status" value="1"/>
</dbReference>
<feature type="active site" description="O-(3'-phospho-DNA)-tyrosine intermediate" evidence="9">
    <location>
        <position position="283"/>
    </location>
</feature>
<dbReference type="GO" id="GO:0007059">
    <property type="term" value="P:chromosome segregation"/>
    <property type="evidence" value="ECO:0007669"/>
    <property type="project" value="UniProtKB-UniRule"/>
</dbReference>
<dbReference type="InterPro" id="IPR010998">
    <property type="entry name" value="Integrase_recombinase_N"/>
</dbReference>
<dbReference type="HOGENOM" id="CLU_027562_9_6_14"/>
<evidence type="ECO:0000313" key="12">
    <source>
        <dbReference type="EMBL" id="CCV66355.1"/>
    </source>
</evidence>
<feature type="active site" evidence="9">
    <location>
        <position position="150"/>
    </location>
</feature>
<evidence type="ECO:0000259" key="11">
    <source>
        <dbReference type="PROSITE" id="PS51900"/>
    </source>
</evidence>
<keyword evidence="8 9" id="KW-0131">Cell cycle</keyword>
<evidence type="ECO:0000256" key="3">
    <source>
        <dbReference type="ARBA" id="ARBA00022618"/>
    </source>
</evidence>
<dbReference type="InterPro" id="IPR044068">
    <property type="entry name" value="CB"/>
</dbReference>
<name>U4KPP5_9MOLU</name>
<evidence type="ECO:0000256" key="8">
    <source>
        <dbReference type="ARBA" id="ARBA00023306"/>
    </source>
</evidence>
<dbReference type="STRING" id="61635.BN85313340"/>
<gene>
    <name evidence="9 12" type="primary">xerC</name>
    <name evidence="12" type="ORF">BN85313340</name>
</gene>
<keyword evidence="5 9" id="KW-0229">DNA integration</keyword>
<evidence type="ECO:0000256" key="1">
    <source>
        <dbReference type="ARBA" id="ARBA00004496"/>
    </source>
</evidence>
<evidence type="ECO:0000256" key="2">
    <source>
        <dbReference type="ARBA" id="ARBA00022490"/>
    </source>
</evidence>
<dbReference type="SUPFAM" id="SSF56349">
    <property type="entry name" value="DNA breaking-rejoining enzymes"/>
    <property type="match status" value="1"/>
</dbReference>
<dbReference type="OrthoDB" id="9801717at2"/>
<sequence>MKDDQVLNRYQAYLENEKNFAELTVINYLKDIESFKSFVVNEGFSDGLLSVARERIFGHYLNHLASKKYSNKTIARHVSSIKRFYRYCYTNELIEKDVSQTLKAPKIEKKLPKIINQKEIDLVFQSIDQSTPLGFRNYLIFEMLYSLGLRASELCQIEVSDIDLSRMQIKVKGKGSKDRYVVVHDGLAKALRTYLTYTRVLLQTKGDSLESNRLLINYKGGNLTPRGLRVILNKLFDEAGETIHVSPHMLRHSFASALLDGGADLRVVQELLGHEHLKTTQIYTHLSNEKIKKIYKDAHPRAVKK</sequence>
<evidence type="ECO:0000313" key="13">
    <source>
        <dbReference type="Proteomes" id="UP000032737"/>
    </source>
</evidence>
<feature type="domain" description="Core-binding (CB)" evidence="11">
    <location>
        <begin position="1"/>
        <end position="89"/>
    </location>
</feature>